<evidence type="ECO:0000256" key="1">
    <source>
        <dbReference type="SAM" id="MobiDB-lite"/>
    </source>
</evidence>
<evidence type="ECO:0000259" key="2">
    <source>
        <dbReference type="Pfam" id="PF08909"/>
    </source>
</evidence>
<proteinExistence type="predicted"/>
<sequence length="175" mass="19444">MSAKPETEVAAQPGAGGAPVAPDGARLRRDALGQLQWRRDDGTWVGPVTPVRAFPIQAPQAEVALLGPDGRELAYWPDPGVLAPAERALLEQALAEREFLPRILRLVEVSSFATPSTWTVETDRGRTRFVLKGEEDIRRIAPGVLLVQDAHGVQYLIRDPQRLDRHSRRLLDRFM</sequence>
<dbReference type="InterPro" id="IPR015005">
    <property type="entry name" value="DUF1854"/>
</dbReference>
<accession>A0A554WDN6</accession>
<dbReference type="Pfam" id="PF08909">
    <property type="entry name" value="DUF1854"/>
    <property type="match status" value="1"/>
</dbReference>
<keyword evidence="4" id="KW-1185">Reference proteome</keyword>
<gene>
    <name evidence="3" type="ORF">Talka_00378</name>
</gene>
<organism evidence="3 4">
    <name type="scientific">Tepidimonas alkaliphilus</name>
    <dbReference type="NCBI Taxonomy" id="2588942"/>
    <lineage>
        <taxon>Bacteria</taxon>
        <taxon>Pseudomonadati</taxon>
        <taxon>Pseudomonadota</taxon>
        <taxon>Betaproteobacteria</taxon>
        <taxon>Burkholderiales</taxon>
        <taxon>Tepidimonas</taxon>
    </lineage>
</organism>
<dbReference type="RefSeq" id="WP_143889394.1">
    <property type="nucleotide sequence ID" value="NZ_VJNB01000001.1"/>
</dbReference>
<comment type="caution">
    <text evidence="3">The sequence shown here is derived from an EMBL/GenBank/DDBJ whole genome shotgun (WGS) entry which is preliminary data.</text>
</comment>
<feature type="region of interest" description="Disordered" evidence="1">
    <location>
        <begin position="1"/>
        <end position="25"/>
    </location>
</feature>
<dbReference type="EMBL" id="VJNB01000001">
    <property type="protein sequence ID" value="TSE21698.1"/>
    <property type="molecule type" value="Genomic_DNA"/>
</dbReference>
<feature type="compositionally biased region" description="Low complexity" evidence="1">
    <location>
        <begin position="10"/>
        <end position="24"/>
    </location>
</feature>
<dbReference type="AlphaFoldDB" id="A0A554WDN6"/>
<name>A0A554WDN6_9BURK</name>
<feature type="domain" description="DUF1854" evidence="2">
    <location>
        <begin position="48"/>
        <end position="174"/>
    </location>
</feature>
<protein>
    <recommendedName>
        <fullName evidence="2">DUF1854 domain-containing protein</fullName>
    </recommendedName>
</protein>
<reference evidence="3 4" key="1">
    <citation type="submission" date="2019-07" db="EMBL/GenBank/DDBJ databases">
        <title>Tepidimonas alkaliphilus YIM 72238 draft genome.</title>
        <authorList>
            <person name="Da Costa M.S."/>
            <person name="Froufe H.J.C."/>
            <person name="Egas C."/>
            <person name="Albuquerque L."/>
        </authorList>
    </citation>
    <scope>NUCLEOTIDE SEQUENCE [LARGE SCALE GENOMIC DNA]</scope>
    <source>
        <strain evidence="3 4">YIM 72238</strain>
    </source>
</reference>
<dbReference type="OrthoDB" id="212426at2"/>
<evidence type="ECO:0000313" key="3">
    <source>
        <dbReference type="EMBL" id="TSE21698.1"/>
    </source>
</evidence>
<dbReference type="Proteomes" id="UP000315736">
    <property type="component" value="Unassembled WGS sequence"/>
</dbReference>
<evidence type="ECO:0000313" key="4">
    <source>
        <dbReference type="Proteomes" id="UP000315736"/>
    </source>
</evidence>